<dbReference type="PANTHER" id="PTHR18916">
    <property type="entry name" value="DYNACTIN 1-RELATED MICROTUBULE-BINDING"/>
    <property type="match status" value="1"/>
</dbReference>
<proteinExistence type="predicted"/>
<feature type="compositionally biased region" description="Basic and acidic residues" evidence="3">
    <location>
        <begin position="258"/>
        <end position="272"/>
    </location>
</feature>
<reference evidence="5" key="1">
    <citation type="submission" date="2013-12" db="EMBL/GenBank/DDBJ databases">
        <title>The Genome Sequence of Aphanomyces invadans NJM9701.</title>
        <authorList>
            <consortium name="The Broad Institute Genomics Platform"/>
            <person name="Russ C."/>
            <person name="Tyler B."/>
            <person name="van West P."/>
            <person name="Dieguez-Uribeondo J."/>
            <person name="Young S.K."/>
            <person name="Zeng Q."/>
            <person name="Gargeya S."/>
            <person name="Fitzgerald M."/>
            <person name="Abouelleil A."/>
            <person name="Alvarado L."/>
            <person name="Chapman S.B."/>
            <person name="Gainer-Dewar J."/>
            <person name="Goldberg J."/>
            <person name="Griggs A."/>
            <person name="Gujja S."/>
            <person name="Hansen M."/>
            <person name="Howarth C."/>
            <person name="Imamovic A."/>
            <person name="Ireland A."/>
            <person name="Larimer J."/>
            <person name="McCowan C."/>
            <person name="Murphy C."/>
            <person name="Pearson M."/>
            <person name="Poon T.W."/>
            <person name="Priest M."/>
            <person name="Roberts A."/>
            <person name="Saif S."/>
            <person name="Shea T."/>
            <person name="Sykes S."/>
            <person name="Wortman J."/>
            <person name="Nusbaum C."/>
            <person name="Birren B."/>
        </authorList>
    </citation>
    <scope>NUCLEOTIDE SEQUENCE [LARGE SCALE GENOMIC DNA]</scope>
    <source>
        <strain evidence="5">NJM9701</strain>
    </source>
</reference>
<keyword evidence="2" id="KW-0963">Cytoplasm</keyword>
<feature type="compositionally biased region" description="Polar residues" evidence="3">
    <location>
        <begin position="238"/>
        <end position="251"/>
    </location>
</feature>
<evidence type="ECO:0000256" key="3">
    <source>
        <dbReference type="SAM" id="MobiDB-lite"/>
    </source>
</evidence>
<dbReference type="PROSITE" id="PS00845">
    <property type="entry name" value="CAP_GLY_1"/>
    <property type="match status" value="1"/>
</dbReference>
<dbReference type="SUPFAM" id="SSF48371">
    <property type="entry name" value="ARM repeat"/>
    <property type="match status" value="1"/>
</dbReference>
<dbReference type="PROSITE" id="PS50245">
    <property type="entry name" value="CAP_GLY_2"/>
    <property type="match status" value="1"/>
</dbReference>
<accession>A0A024U8I4</accession>
<dbReference type="GeneID" id="20083110"/>
<dbReference type="OrthoDB" id="2130750at2759"/>
<feature type="region of interest" description="Disordered" evidence="3">
    <location>
        <begin position="238"/>
        <end position="272"/>
    </location>
</feature>
<protein>
    <recommendedName>
        <fullName evidence="4">CAP-Gly domain-containing protein</fullName>
    </recommendedName>
</protein>
<dbReference type="Gene3D" id="1.25.10.10">
    <property type="entry name" value="Leucine-rich Repeat Variant"/>
    <property type="match status" value="1"/>
</dbReference>
<comment type="subcellular location">
    <subcellularLocation>
        <location evidence="1">Cytoplasm</location>
    </subcellularLocation>
</comment>
<evidence type="ECO:0000256" key="2">
    <source>
        <dbReference type="ARBA" id="ARBA00022490"/>
    </source>
</evidence>
<dbReference type="Pfam" id="PF12348">
    <property type="entry name" value="CLASP_N"/>
    <property type="match status" value="1"/>
</dbReference>
<dbReference type="SMART" id="SM01349">
    <property type="entry name" value="TOG"/>
    <property type="match status" value="1"/>
</dbReference>
<gene>
    <name evidence="5" type="ORF">H310_06060</name>
</gene>
<feature type="region of interest" description="Disordered" evidence="3">
    <location>
        <begin position="373"/>
        <end position="409"/>
    </location>
</feature>
<dbReference type="SMART" id="SM01052">
    <property type="entry name" value="CAP_GLY"/>
    <property type="match status" value="1"/>
</dbReference>
<dbReference type="eggNOG" id="KOG0971">
    <property type="taxonomic scope" value="Eukaryota"/>
</dbReference>
<dbReference type="InterPro" id="IPR011989">
    <property type="entry name" value="ARM-like"/>
</dbReference>
<dbReference type="PANTHER" id="PTHR18916:SF85">
    <property type="entry name" value="TUBULIN-FOLDING COFACTOR B"/>
    <property type="match status" value="1"/>
</dbReference>
<evidence type="ECO:0000313" key="5">
    <source>
        <dbReference type="EMBL" id="ETW02584.1"/>
    </source>
</evidence>
<organism evidence="5">
    <name type="scientific">Aphanomyces invadans</name>
    <dbReference type="NCBI Taxonomy" id="157072"/>
    <lineage>
        <taxon>Eukaryota</taxon>
        <taxon>Sar</taxon>
        <taxon>Stramenopiles</taxon>
        <taxon>Oomycota</taxon>
        <taxon>Saprolegniomycetes</taxon>
        <taxon>Saprolegniales</taxon>
        <taxon>Verrucalvaceae</taxon>
        <taxon>Aphanomyces</taxon>
    </lineage>
</organism>
<dbReference type="GO" id="GO:0051010">
    <property type="term" value="F:microtubule plus-end binding"/>
    <property type="evidence" value="ECO:0007669"/>
    <property type="project" value="TreeGrafter"/>
</dbReference>
<dbReference type="EMBL" id="KI913961">
    <property type="protein sequence ID" value="ETW02584.1"/>
    <property type="molecule type" value="Genomic_DNA"/>
</dbReference>
<dbReference type="RefSeq" id="XP_008869189.1">
    <property type="nucleotide sequence ID" value="XM_008870967.1"/>
</dbReference>
<evidence type="ECO:0000259" key="4">
    <source>
        <dbReference type="PROSITE" id="PS50245"/>
    </source>
</evidence>
<dbReference type="InterPro" id="IPR024395">
    <property type="entry name" value="CLASP_N_dom"/>
</dbReference>
<name>A0A024U8I4_9STRA</name>
<dbReference type="InterPro" id="IPR034085">
    <property type="entry name" value="TOG"/>
</dbReference>
<dbReference type="STRING" id="157072.A0A024U8I4"/>
<dbReference type="GO" id="GO:0035371">
    <property type="term" value="C:microtubule plus-end"/>
    <property type="evidence" value="ECO:0007669"/>
    <property type="project" value="TreeGrafter"/>
</dbReference>
<dbReference type="AlphaFoldDB" id="A0A024U8I4"/>
<evidence type="ECO:0000256" key="1">
    <source>
        <dbReference type="ARBA" id="ARBA00004496"/>
    </source>
</evidence>
<dbReference type="InterPro" id="IPR036859">
    <property type="entry name" value="CAP-Gly_dom_sf"/>
</dbReference>
<dbReference type="VEuPathDB" id="FungiDB:H310_06060"/>
<sequence length="490" mass="54313">MSAIAFAAAVSDAMDSIKKYSDDWQKRLIALQEIQKQFQSIENTTITVPVDTWRVLKPLKDMIQDLRSQIVKEVCATLALMSKVARDSMSPLVRDLLPVLVEVRGGGNKVCGAYCGECVEVLVSTVVTKGPTLRYLVDAVVESKNKGIRACCIGALTLVLVHWSTVLDKSDVQQIEVGMKSALYDASSTCRSASLTFFQRFQQKFSKRAALLLTTVDFKVQRRLESLPLLQDSATTTTPQAFLPRSNSNSMDGDAFDNDSRHDTGVRQRQDDDDNVRIAEADGDVEIGDRVCISEKELFGHVRYIGDVAGFTGPWVGIQLDHADGKNDGSIKGQYYFRCKPKHGVFVRPSQIFLTKRHVSFDQVDDKADDGYAIQEEGDGDESSGVRCEEAEAEDDTLVAGPREDDDEPPLKKLLDSMLDAQRGFLDFMFLNLNVEMDHLDVFQKSAAIASSADAIAYCDQVRNICQEKIDAVSAFMEKIVEAQQKAMET</sequence>
<dbReference type="InterPro" id="IPR000938">
    <property type="entry name" value="CAP-Gly_domain"/>
</dbReference>
<dbReference type="GO" id="GO:0005634">
    <property type="term" value="C:nucleus"/>
    <property type="evidence" value="ECO:0007669"/>
    <property type="project" value="TreeGrafter"/>
</dbReference>
<dbReference type="GO" id="GO:0005737">
    <property type="term" value="C:cytoplasm"/>
    <property type="evidence" value="ECO:0007669"/>
    <property type="project" value="UniProtKB-SubCell"/>
</dbReference>
<dbReference type="Pfam" id="PF01302">
    <property type="entry name" value="CAP_GLY"/>
    <property type="match status" value="1"/>
</dbReference>
<dbReference type="SUPFAM" id="SSF74924">
    <property type="entry name" value="Cap-Gly domain"/>
    <property type="match status" value="1"/>
</dbReference>
<dbReference type="Gene3D" id="2.30.30.190">
    <property type="entry name" value="CAP Gly-rich-like domain"/>
    <property type="match status" value="1"/>
</dbReference>
<dbReference type="GO" id="GO:0031122">
    <property type="term" value="P:cytoplasmic microtubule organization"/>
    <property type="evidence" value="ECO:0007669"/>
    <property type="project" value="TreeGrafter"/>
</dbReference>
<feature type="domain" description="CAP-Gly" evidence="4">
    <location>
        <begin position="306"/>
        <end position="348"/>
    </location>
</feature>
<dbReference type="InterPro" id="IPR016024">
    <property type="entry name" value="ARM-type_fold"/>
</dbReference>